<evidence type="ECO:0000313" key="3">
    <source>
        <dbReference type="Proteomes" id="UP000000305"/>
    </source>
</evidence>
<feature type="region of interest" description="Disordered" evidence="1">
    <location>
        <begin position="117"/>
        <end position="183"/>
    </location>
</feature>
<accession>E9I0Z1</accession>
<dbReference type="AlphaFoldDB" id="E9I0Z1"/>
<evidence type="ECO:0000256" key="1">
    <source>
        <dbReference type="SAM" id="MobiDB-lite"/>
    </source>
</evidence>
<protein>
    <submittedName>
        <fullName evidence="2">Uncharacterized protein</fullName>
    </submittedName>
</protein>
<dbReference type="EMBL" id="GL733658">
    <property type="protein sequence ID" value="EFX62339.1"/>
    <property type="molecule type" value="Genomic_DNA"/>
</dbReference>
<dbReference type="STRING" id="6669.E9I0Z1"/>
<dbReference type="OrthoDB" id="7765028at2759"/>
<proteinExistence type="predicted"/>
<feature type="non-terminal residue" evidence="2">
    <location>
        <position position="183"/>
    </location>
</feature>
<gene>
    <name evidence="2" type="ORF">DAPPUDRAFT_337090</name>
</gene>
<name>E9I0Z1_DAPPU</name>
<evidence type="ECO:0000313" key="2">
    <source>
        <dbReference type="EMBL" id="EFX62339.1"/>
    </source>
</evidence>
<keyword evidence="3" id="KW-1185">Reference proteome</keyword>
<dbReference type="HOGENOM" id="CLU_099697_0_0_1"/>
<feature type="region of interest" description="Disordered" evidence="1">
    <location>
        <begin position="45"/>
        <end position="64"/>
    </location>
</feature>
<feature type="region of interest" description="Disordered" evidence="1">
    <location>
        <begin position="80"/>
        <end position="99"/>
    </location>
</feature>
<dbReference type="PhylomeDB" id="E9I0Z1"/>
<dbReference type="KEGG" id="dpx:DAPPUDRAFT_337090"/>
<sequence>MEIHKSIPSYITFGSYKEPIMVSYAGQMHTCRMCDSPTHVLANCPKQPRSLTNPSTISKGPIGTRSYSSVLLTNRGPVRVTDRKPQETGPIGGGQMPIAPTVDADTFPELAQRPTTSTVVVLDGAPEDPISKPDGTESSSDTDADAEDTNCVGSSVASKLVKKKKMKQTRDSVTNKNNQKRGV</sequence>
<feature type="compositionally biased region" description="Polar residues" evidence="1">
    <location>
        <begin position="49"/>
        <end position="58"/>
    </location>
</feature>
<reference evidence="2 3" key="1">
    <citation type="journal article" date="2011" name="Science">
        <title>The ecoresponsive genome of Daphnia pulex.</title>
        <authorList>
            <person name="Colbourne J.K."/>
            <person name="Pfrender M.E."/>
            <person name="Gilbert D."/>
            <person name="Thomas W.K."/>
            <person name="Tucker A."/>
            <person name="Oakley T.H."/>
            <person name="Tokishita S."/>
            <person name="Aerts A."/>
            <person name="Arnold G.J."/>
            <person name="Basu M.K."/>
            <person name="Bauer D.J."/>
            <person name="Caceres C.E."/>
            <person name="Carmel L."/>
            <person name="Casola C."/>
            <person name="Choi J.H."/>
            <person name="Detter J.C."/>
            <person name="Dong Q."/>
            <person name="Dusheyko S."/>
            <person name="Eads B.D."/>
            <person name="Frohlich T."/>
            <person name="Geiler-Samerotte K.A."/>
            <person name="Gerlach D."/>
            <person name="Hatcher P."/>
            <person name="Jogdeo S."/>
            <person name="Krijgsveld J."/>
            <person name="Kriventseva E.V."/>
            <person name="Kultz D."/>
            <person name="Laforsch C."/>
            <person name="Lindquist E."/>
            <person name="Lopez J."/>
            <person name="Manak J.R."/>
            <person name="Muller J."/>
            <person name="Pangilinan J."/>
            <person name="Patwardhan R.P."/>
            <person name="Pitluck S."/>
            <person name="Pritham E.J."/>
            <person name="Rechtsteiner A."/>
            <person name="Rho M."/>
            <person name="Rogozin I.B."/>
            <person name="Sakarya O."/>
            <person name="Salamov A."/>
            <person name="Schaack S."/>
            <person name="Shapiro H."/>
            <person name="Shiga Y."/>
            <person name="Skalitzky C."/>
            <person name="Smith Z."/>
            <person name="Souvorov A."/>
            <person name="Sung W."/>
            <person name="Tang Z."/>
            <person name="Tsuchiya D."/>
            <person name="Tu H."/>
            <person name="Vos H."/>
            <person name="Wang M."/>
            <person name="Wolf Y.I."/>
            <person name="Yamagata H."/>
            <person name="Yamada T."/>
            <person name="Ye Y."/>
            <person name="Shaw J.R."/>
            <person name="Andrews J."/>
            <person name="Crease T.J."/>
            <person name="Tang H."/>
            <person name="Lucas S.M."/>
            <person name="Robertson H.M."/>
            <person name="Bork P."/>
            <person name="Koonin E.V."/>
            <person name="Zdobnov E.M."/>
            <person name="Grigoriev I.V."/>
            <person name="Lynch M."/>
            <person name="Boore J.L."/>
        </authorList>
    </citation>
    <scope>NUCLEOTIDE SEQUENCE [LARGE SCALE GENOMIC DNA]</scope>
</reference>
<dbReference type="Proteomes" id="UP000000305">
    <property type="component" value="Unassembled WGS sequence"/>
</dbReference>
<organism evidence="2 3">
    <name type="scientific">Daphnia pulex</name>
    <name type="common">Water flea</name>
    <dbReference type="NCBI Taxonomy" id="6669"/>
    <lineage>
        <taxon>Eukaryota</taxon>
        <taxon>Metazoa</taxon>
        <taxon>Ecdysozoa</taxon>
        <taxon>Arthropoda</taxon>
        <taxon>Crustacea</taxon>
        <taxon>Branchiopoda</taxon>
        <taxon>Diplostraca</taxon>
        <taxon>Cladocera</taxon>
        <taxon>Anomopoda</taxon>
        <taxon>Daphniidae</taxon>
        <taxon>Daphnia</taxon>
    </lineage>
</organism>
<dbReference type="InParanoid" id="E9I0Z1"/>